<protein>
    <submittedName>
        <fullName evidence="4">Uncharacterized protein</fullName>
    </submittedName>
</protein>
<evidence type="ECO:0000256" key="1">
    <source>
        <dbReference type="SAM" id="Coils"/>
    </source>
</evidence>
<organism evidence="4 5">
    <name type="scientific">Botryotinia calthae</name>
    <dbReference type="NCBI Taxonomy" id="38488"/>
    <lineage>
        <taxon>Eukaryota</taxon>
        <taxon>Fungi</taxon>
        <taxon>Dikarya</taxon>
        <taxon>Ascomycota</taxon>
        <taxon>Pezizomycotina</taxon>
        <taxon>Leotiomycetes</taxon>
        <taxon>Helotiales</taxon>
        <taxon>Sclerotiniaceae</taxon>
        <taxon>Botryotinia</taxon>
    </lineage>
</organism>
<keyword evidence="3" id="KW-0812">Transmembrane</keyword>
<keyword evidence="5" id="KW-1185">Reference proteome</keyword>
<proteinExistence type="predicted"/>
<keyword evidence="3" id="KW-0472">Membrane</keyword>
<reference evidence="4 5" key="1">
    <citation type="submission" date="2017-11" db="EMBL/GenBank/DDBJ databases">
        <title>Comparative genomics of Botrytis spp.</title>
        <authorList>
            <person name="Valero-Jimenez C.A."/>
            <person name="Tapia P."/>
            <person name="Veloso J."/>
            <person name="Silva-Moreno E."/>
            <person name="Staats M."/>
            <person name="Valdes J.H."/>
            <person name="Van Kan J.A.L."/>
        </authorList>
    </citation>
    <scope>NUCLEOTIDE SEQUENCE [LARGE SCALE GENOMIC DNA]</scope>
    <source>
        <strain evidence="4 5">MUCL2830</strain>
    </source>
</reference>
<feature type="transmembrane region" description="Helical" evidence="3">
    <location>
        <begin position="81"/>
        <end position="103"/>
    </location>
</feature>
<feature type="coiled-coil region" evidence="1">
    <location>
        <begin position="131"/>
        <end position="172"/>
    </location>
</feature>
<dbReference type="AlphaFoldDB" id="A0A4Y8D0X3"/>
<evidence type="ECO:0000256" key="3">
    <source>
        <dbReference type="SAM" id="Phobius"/>
    </source>
</evidence>
<keyword evidence="3" id="KW-1133">Transmembrane helix</keyword>
<dbReference type="EMBL" id="PHWZ01000217">
    <property type="protein sequence ID" value="TEY57495.1"/>
    <property type="molecule type" value="Genomic_DNA"/>
</dbReference>
<keyword evidence="1" id="KW-0175">Coiled coil</keyword>
<feature type="region of interest" description="Disordered" evidence="2">
    <location>
        <begin position="1"/>
        <end position="27"/>
    </location>
</feature>
<evidence type="ECO:0000313" key="5">
    <source>
        <dbReference type="Proteomes" id="UP000297299"/>
    </source>
</evidence>
<dbReference type="OrthoDB" id="3554976at2759"/>
<dbReference type="Proteomes" id="UP000297299">
    <property type="component" value="Unassembled WGS sequence"/>
</dbReference>
<name>A0A4Y8D0X3_9HELO</name>
<evidence type="ECO:0000313" key="4">
    <source>
        <dbReference type="EMBL" id="TEY57495.1"/>
    </source>
</evidence>
<accession>A0A4Y8D0X3</accession>
<gene>
    <name evidence="4" type="ORF">BOTCAL_0217g00060</name>
</gene>
<comment type="caution">
    <text evidence="4">The sequence shown here is derived from an EMBL/GenBank/DDBJ whole genome shotgun (WGS) entry which is preliminary data.</text>
</comment>
<evidence type="ECO:0000256" key="2">
    <source>
        <dbReference type="SAM" id="MobiDB-lite"/>
    </source>
</evidence>
<sequence>MTRNTMAVTGRKTISGGARAAEGGANDHSELDLIREISDRQVAERKERERKYGEEMEMEKKKMDGREIDREEKSWFDWEKWGLSVGLVLFNILFAIPIAYVIAKYAVPAPWRWMGFILSHHTLLACGYEIEMDFKERIEGMERREAEEQRELQQWDDVVERLEMLLEESKRNRRVMEGVEVGIAGCMEDGEDGGMETKGMKREIDVARKRVGEKIKELEGLEKRGVMIDRALLGALKKERLELLYETTSRSNADMMGKWSGKSWKELCDAEGILKY</sequence>